<protein>
    <submittedName>
        <fullName evidence="1">Uncharacterized protein</fullName>
    </submittedName>
</protein>
<proteinExistence type="predicted"/>
<sequence>MPRPNRLQPDGSFLATPARGRFTGNRGILHDAAGRMGRARWRHKAWITCTIRPRPGRPPLPMEAPGHYTPLFFLDEAVACAAGHRPCALCRRAAYDAFRAAWGRAFGATPRAAGIDAILHAARIAPATRAQRRILRPADSLPTGAFILWQGRAHLIRDGMALPHAPDGYAPARPLPQGPVTVLTPAPMLAVMAAGWRPALTAAEDRPGW</sequence>
<organism evidence="1 2">
    <name type="scientific">Ruixingdingia sedimenti</name>
    <dbReference type="NCBI Taxonomy" id="3073604"/>
    <lineage>
        <taxon>Bacteria</taxon>
        <taxon>Pseudomonadati</taxon>
        <taxon>Pseudomonadota</taxon>
        <taxon>Alphaproteobacteria</taxon>
        <taxon>Rhodobacterales</taxon>
        <taxon>Paracoccaceae</taxon>
        <taxon>Ruixingdingia</taxon>
    </lineage>
</organism>
<gene>
    <name evidence="1" type="ORF">RGD00_18360</name>
</gene>
<evidence type="ECO:0000313" key="1">
    <source>
        <dbReference type="EMBL" id="MDR5654577.1"/>
    </source>
</evidence>
<comment type="caution">
    <text evidence="1">The sequence shown here is derived from an EMBL/GenBank/DDBJ whole genome shotgun (WGS) entry which is preliminary data.</text>
</comment>
<keyword evidence="2" id="KW-1185">Reference proteome</keyword>
<accession>A0ABU1FCK0</accession>
<name>A0ABU1FCK0_9RHOB</name>
<reference evidence="1 2" key="1">
    <citation type="submission" date="2023-09" db="EMBL/GenBank/DDBJ databases">
        <title>Xinfangfangia sedmenti sp. nov., isolated the sedment.</title>
        <authorList>
            <person name="Xu L."/>
        </authorList>
    </citation>
    <scope>NUCLEOTIDE SEQUENCE [LARGE SCALE GENOMIC DNA]</scope>
    <source>
        <strain evidence="1 2">LG-4</strain>
    </source>
</reference>
<dbReference type="EMBL" id="JAVKPH010000029">
    <property type="protein sequence ID" value="MDR5654577.1"/>
    <property type="molecule type" value="Genomic_DNA"/>
</dbReference>
<dbReference type="RefSeq" id="WP_310458733.1">
    <property type="nucleotide sequence ID" value="NZ_JAVKPH010000029.1"/>
</dbReference>
<dbReference type="Proteomes" id="UP001247754">
    <property type="component" value="Unassembled WGS sequence"/>
</dbReference>
<evidence type="ECO:0000313" key="2">
    <source>
        <dbReference type="Proteomes" id="UP001247754"/>
    </source>
</evidence>